<feature type="transmembrane region" description="Helical" evidence="1">
    <location>
        <begin position="199"/>
        <end position="217"/>
    </location>
</feature>
<name>S0FPL3_RUMCE</name>
<evidence type="ECO:0000313" key="2">
    <source>
        <dbReference type="EMBL" id="EMS70403.1"/>
    </source>
</evidence>
<dbReference type="STRING" id="1195236.CTER_3767"/>
<keyword evidence="1" id="KW-0472">Membrane</keyword>
<feature type="transmembrane region" description="Helical" evidence="1">
    <location>
        <begin position="53"/>
        <end position="78"/>
    </location>
</feature>
<keyword evidence="1" id="KW-0812">Transmembrane</keyword>
<dbReference type="eggNOG" id="ENOG5033XYQ">
    <property type="taxonomic scope" value="Bacteria"/>
</dbReference>
<feature type="transmembrane region" description="Helical" evidence="1">
    <location>
        <begin position="99"/>
        <end position="129"/>
    </location>
</feature>
<evidence type="ECO:0000313" key="3">
    <source>
        <dbReference type="Proteomes" id="UP000014155"/>
    </source>
</evidence>
<gene>
    <name evidence="2" type="ORF">CTER_3767</name>
</gene>
<evidence type="ECO:0008006" key="4">
    <source>
        <dbReference type="Google" id="ProtNLM"/>
    </source>
</evidence>
<keyword evidence="3" id="KW-1185">Reference proteome</keyword>
<reference evidence="2 3" key="1">
    <citation type="journal article" date="2013" name="Genome Announc.">
        <title>Draft Genome Sequence of the Cellulolytic, Mesophilic, Anaerobic Bacterium Clostridium termitidis Strain CT1112 (DSM 5398).</title>
        <authorList>
            <person name="Lal S."/>
            <person name="Ramachandran U."/>
            <person name="Zhang X."/>
            <person name="Munir R."/>
            <person name="Sparling R."/>
            <person name="Levin D.B."/>
        </authorList>
    </citation>
    <scope>NUCLEOTIDE SEQUENCE [LARGE SCALE GENOMIC DNA]</scope>
    <source>
        <strain evidence="2 3">CT1112</strain>
    </source>
</reference>
<dbReference type="EMBL" id="AORV01000054">
    <property type="protein sequence ID" value="EMS70403.1"/>
    <property type="molecule type" value="Genomic_DNA"/>
</dbReference>
<feature type="transmembrane region" description="Helical" evidence="1">
    <location>
        <begin position="173"/>
        <end position="193"/>
    </location>
</feature>
<comment type="caution">
    <text evidence="2">The sequence shown here is derived from an EMBL/GenBank/DDBJ whole genome shotgun (WGS) entry which is preliminary data.</text>
</comment>
<feature type="transmembrane region" description="Helical" evidence="1">
    <location>
        <begin position="229"/>
        <end position="247"/>
    </location>
</feature>
<protein>
    <recommendedName>
        <fullName evidence="4">ABC-2 family transporter protein</fullName>
    </recommendedName>
</protein>
<evidence type="ECO:0000256" key="1">
    <source>
        <dbReference type="SAM" id="Phobius"/>
    </source>
</evidence>
<dbReference type="RefSeq" id="WP_004628244.1">
    <property type="nucleotide sequence ID" value="NZ_AORV01000054.1"/>
</dbReference>
<sequence>MKKLYKLINFQFGFISRLVLLECLMLIVAQNMLLYITAGDYPADRYIPFEKLIALSGVSSVFYIGFALTLAGCVYSVLSDYSGSRGIYTLMAIPDGRSAIYFSKVIPGFIYLLMLICSQLISILTGYMLFSTPFSAVVTDGLISYSRPVNGLFLAFVRSDFLRLLFPLSAESFSSTFLMEISLILGIFFMSYAVLARRYWQLVFPLINIMIIIFEVNKRNASVLADMNRNLYVSSIVLFVFSVFYIYQSIRWIRSSAILG</sequence>
<proteinExistence type="predicted"/>
<keyword evidence="1" id="KW-1133">Transmembrane helix</keyword>
<feature type="transmembrane region" description="Helical" evidence="1">
    <location>
        <begin position="12"/>
        <end position="33"/>
    </location>
</feature>
<dbReference type="AlphaFoldDB" id="S0FPL3"/>
<dbReference type="PATRIC" id="fig|1195236.3.peg.3982"/>
<accession>S0FPL3</accession>
<dbReference type="Proteomes" id="UP000014155">
    <property type="component" value="Unassembled WGS sequence"/>
</dbReference>
<organism evidence="2 3">
    <name type="scientific">Ruminiclostridium cellobioparum subsp. termitidis CT1112</name>
    <dbReference type="NCBI Taxonomy" id="1195236"/>
    <lineage>
        <taxon>Bacteria</taxon>
        <taxon>Bacillati</taxon>
        <taxon>Bacillota</taxon>
        <taxon>Clostridia</taxon>
        <taxon>Eubacteriales</taxon>
        <taxon>Oscillospiraceae</taxon>
        <taxon>Ruminiclostridium</taxon>
    </lineage>
</organism>